<evidence type="ECO:0000313" key="11">
    <source>
        <dbReference type="EMBL" id="PYH65026.1"/>
    </source>
</evidence>
<dbReference type="InterPro" id="IPR050173">
    <property type="entry name" value="ABC_transporter_C-like"/>
</dbReference>
<organism evidence="11 12">
    <name type="scientific">Aspergillus vadensis (strain CBS 113365 / IMI 142717 / IBT 24658)</name>
    <dbReference type="NCBI Taxonomy" id="1448311"/>
    <lineage>
        <taxon>Eukaryota</taxon>
        <taxon>Fungi</taxon>
        <taxon>Dikarya</taxon>
        <taxon>Ascomycota</taxon>
        <taxon>Pezizomycotina</taxon>
        <taxon>Eurotiomycetes</taxon>
        <taxon>Eurotiomycetidae</taxon>
        <taxon>Eurotiales</taxon>
        <taxon>Aspergillaceae</taxon>
        <taxon>Aspergillus</taxon>
        <taxon>Aspergillus subgen. Circumdati</taxon>
    </lineage>
</organism>
<keyword evidence="3 8" id="KW-0812">Transmembrane</keyword>
<evidence type="ECO:0000256" key="1">
    <source>
        <dbReference type="ARBA" id="ARBA00004141"/>
    </source>
</evidence>
<feature type="domain" description="ABC transporter" evidence="9">
    <location>
        <begin position="293"/>
        <end position="518"/>
    </location>
</feature>
<gene>
    <name evidence="11" type="ORF">BO88DRAFT_446581</name>
</gene>
<dbReference type="Gene3D" id="3.40.50.300">
    <property type="entry name" value="P-loop containing nucleotide triphosphate hydrolases"/>
    <property type="match status" value="2"/>
</dbReference>
<keyword evidence="5 11" id="KW-0067">ATP-binding</keyword>
<evidence type="ECO:0000256" key="7">
    <source>
        <dbReference type="ARBA" id="ARBA00023136"/>
    </source>
</evidence>
<dbReference type="SUPFAM" id="SSF90123">
    <property type="entry name" value="ABC transporter transmembrane region"/>
    <property type="match status" value="2"/>
</dbReference>
<dbReference type="CDD" id="cd03250">
    <property type="entry name" value="ABCC_MRP_domain1"/>
    <property type="match status" value="1"/>
</dbReference>
<feature type="transmembrane region" description="Helical" evidence="8">
    <location>
        <begin position="605"/>
        <end position="625"/>
    </location>
</feature>
<dbReference type="GO" id="GO:0016887">
    <property type="term" value="F:ATP hydrolysis activity"/>
    <property type="evidence" value="ECO:0007669"/>
    <property type="project" value="InterPro"/>
</dbReference>
<feature type="transmembrane region" description="Helical" evidence="8">
    <location>
        <begin position="688"/>
        <end position="710"/>
    </location>
</feature>
<dbReference type="Pfam" id="PF00005">
    <property type="entry name" value="ABC_tran"/>
    <property type="match status" value="2"/>
</dbReference>
<dbReference type="InterPro" id="IPR027417">
    <property type="entry name" value="P-loop_NTPase"/>
</dbReference>
<dbReference type="EMBL" id="KZ821640">
    <property type="protein sequence ID" value="PYH65026.1"/>
    <property type="molecule type" value="Genomic_DNA"/>
</dbReference>
<dbReference type="InterPro" id="IPR017871">
    <property type="entry name" value="ABC_transporter-like_CS"/>
</dbReference>
<dbReference type="GO" id="GO:0005524">
    <property type="term" value="F:ATP binding"/>
    <property type="evidence" value="ECO:0007669"/>
    <property type="project" value="UniProtKB-KW"/>
</dbReference>
<keyword evidence="12" id="KW-1185">Reference proteome</keyword>
<dbReference type="PROSITE" id="PS50929">
    <property type="entry name" value="ABC_TM1F"/>
    <property type="match status" value="2"/>
</dbReference>
<dbReference type="GO" id="GO:0016020">
    <property type="term" value="C:membrane"/>
    <property type="evidence" value="ECO:0007669"/>
    <property type="project" value="UniProtKB-SubCell"/>
</dbReference>
<keyword evidence="2" id="KW-0813">Transport</keyword>
<dbReference type="InterPro" id="IPR003593">
    <property type="entry name" value="AAA+_ATPase"/>
</dbReference>
<feature type="domain" description="ABC transmembrane type-1" evidence="10">
    <location>
        <begin position="1"/>
        <end position="259"/>
    </location>
</feature>
<keyword evidence="7 8" id="KW-0472">Membrane</keyword>
<feature type="transmembrane region" description="Helical" evidence="8">
    <location>
        <begin position="195"/>
        <end position="221"/>
    </location>
</feature>
<dbReference type="SMART" id="SM00382">
    <property type="entry name" value="AAA"/>
    <property type="match status" value="2"/>
</dbReference>
<feature type="transmembrane region" description="Helical" evidence="8">
    <location>
        <begin position="569"/>
        <end position="590"/>
    </location>
</feature>
<dbReference type="Gene3D" id="1.20.1560.10">
    <property type="entry name" value="ABC transporter type 1, transmembrane domain"/>
    <property type="match status" value="2"/>
</dbReference>
<evidence type="ECO:0000256" key="2">
    <source>
        <dbReference type="ARBA" id="ARBA00022448"/>
    </source>
</evidence>
<name>A0A319AXD1_ASPVC</name>
<keyword evidence="4" id="KW-0547">Nucleotide-binding</keyword>
<reference evidence="11" key="1">
    <citation type="submission" date="2016-12" db="EMBL/GenBank/DDBJ databases">
        <title>The genomes of Aspergillus section Nigri reveals drivers in fungal speciation.</title>
        <authorList>
            <consortium name="DOE Joint Genome Institute"/>
            <person name="Vesth T.C."/>
            <person name="Nybo J."/>
            <person name="Theobald S."/>
            <person name="Brandl J."/>
            <person name="Frisvad J.C."/>
            <person name="Nielsen K.F."/>
            <person name="Lyhne E.K."/>
            <person name="Kogle M.E."/>
            <person name="Kuo A."/>
            <person name="Riley R."/>
            <person name="Clum A."/>
            <person name="Nolan M."/>
            <person name="Lipzen A."/>
            <person name="Salamov A."/>
            <person name="Henrissat B."/>
            <person name="Wiebenga A."/>
            <person name="De Vries R.P."/>
            <person name="Grigoriev I.V."/>
            <person name="Mortensen U.H."/>
            <person name="Andersen M.R."/>
            <person name="Baker S.E."/>
        </authorList>
    </citation>
    <scope>NUCLEOTIDE SEQUENCE [LARGE SCALE GENOMIC DNA]</scope>
    <source>
        <strain evidence="11">CBS 113365</strain>
    </source>
</reference>
<protein>
    <submittedName>
        <fullName evidence="11">ATP-binding cassette transporter</fullName>
    </submittedName>
</protein>
<dbReference type="PROSITE" id="PS00211">
    <property type="entry name" value="ABC_TRANSPORTER_1"/>
    <property type="match status" value="2"/>
</dbReference>
<dbReference type="GeneID" id="37214892"/>
<dbReference type="InterPro" id="IPR036640">
    <property type="entry name" value="ABC1_TM_sf"/>
</dbReference>
<evidence type="ECO:0000256" key="8">
    <source>
        <dbReference type="SAM" id="Phobius"/>
    </source>
</evidence>
<evidence type="ECO:0000256" key="4">
    <source>
        <dbReference type="ARBA" id="ARBA00022741"/>
    </source>
</evidence>
<comment type="subcellular location">
    <subcellularLocation>
        <location evidence="1">Membrane</location>
        <topology evidence="1">Multi-pass membrane protein</topology>
    </subcellularLocation>
</comment>
<feature type="domain" description="ABC transporter" evidence="9">
    <location>
        <begin position="873"/>
        <end position="1116"/>
    </location>
</feature>
<evidence type="ECO:0000256" key="6">
    <source>
        <dbReference type="ARBA" id="ARBA00022989"/>
    </source>
</evidence>
<dbReference type="AlphaFoldDB" id="A0A319AXD1"/>
<sequence length="1116" mass="122602">MDALIRFVNDTTTDTDRGIWLISSAAITYIGMTVSLAIYQLYIDRLRIMVRGALIGLVHDQAMKIPGKEAESEAVNLMSSDVDSVESVGEILHDTWAYILEVVIGTILLAARLQWFAFLPLAIIFACSRMSAYVAKHLEPRQKEWNTATQERISTTTSVLGDIKSLKMMGMVDATQCCISQLREKELRLSERLRWILVAYNASANSLGIFAPVLTLVFYALSSGTGELHANDVFTSIALLSLVTHPANMVMTLVPRAVGIMANFARIEAYLSQSLVFDPRHIDAKKSQHLVSIEYVSVKHPSTPDPPILRDVSFRLSKGELIVCTGAVGSGKTTLVMALLGELPSTGSISLASKKIAYCAQAPWLPSVTIRDAIIGDSDFDQEWYKLVLDACCLSPDLESLRNGDSMFIENNGMNLSGGQRQRVALARAVYSRYDVVILDDPLSALDENVAEQISNKLLGSWGLFKKMNAGVLLISNTTKLFPMANRLLVLQGSVARLQDPSTVQQGKNPGSLVPSVASDQTTQPSELYHRKAPGQNQRIDNAAEDLSRKAGDIALYGYYFNAVGYQNAFLMTVCTATYSFCLTFSQYVLRWATESSSGELNEYMGLYAGISFIAWAATSGTMWFSQMKVAICSGTVLHSQLLERVLGAPLSYFAETQIGITLNRFSQDIALVDKQLPSALANLSTPLIVYVQPVMLATIPPCYILVYLIQKVYLRISRQLRFLDLESRSRLNTNFLDTTSGATTIRAFGWQDKFAAENIQALDMSQKPYYLLLCLQCSLKVVLDCIMAIIAIGLITLTVVYRNSTGADVGMALNLMLGANTTLLRLVQNWTSLETSLGAVARLKDVQEYVPSEDGAKGALEPGAQWPSAGELRTENITVSYSQESEPALWNVSFRVNPRQKLVVMGRTGSGKSTLMLSLLRLLETKHGSISIDDINIAHVPLQILRQRGIIAVPQDGFNIPTATIRFNLDPYNKCTSDEIVQALRRIRLWNKIAAASTGVDAVLDLPMSTILPLSAGQMQLFALCRMLLRVRATASTKPIIIFDEASSSLDRETEAILGDILRKELEYHTVIMIAHRTEGIMDTLRPGVDAIATMKDGKLRVSVIGTSTDCVGES</sequence>
<dbReference type="Proteomes" id="UP000248405">
    <property type="component" value="Unassembled WGS sequence"/>
</dbReference>
<dbReference type="InterPro" id="IPR044726">
    <property type="entry name" value="ABCC_6TM_D2"/>
</dbReference>
<dbReference type="PANTHER" id="PTHR24223:SF345">
    <property type="entry name" value="ABC MULTIDRUG TRANSPORTER (EUROFUNG)"/>
    <property type="match status" value="1"/>
</dbReference>
<feature type="domain" description="ABC transmembrane type-1" evidence="10">
    <location>
        <begin position="570"/>
        <end position="836"/>
    </location>
</feature>
<dbReference type="Pfam" id="PF00664">
    <property type="entry name" value="ABC_membrane"/>
    <property type="match status" value="2"/>
</dbReference>
<dbReference type="InterPro" id="IPR003439">
    <property type="entry name" value="ABC_transporter-like_ATP-bd"/>
</dbReference>
<dbReference type="SUPFAM" id="SSF52540">
    <property type="entry name" value="P-loop containing nucleoside triphosphate hydrolases"/>
    <property type="match status" value="2"/>
</dbReference>
<keyword evidence="6 8" id="KW-1133">Transmembrane helix</keyword>
<dbReference type="GO" id="GO:0140359">
    <property type="term" value="F:ABC-type transporter activity"/>
    <property type="evidence" value="ECO:0007669"/>
    <property type="project" value="InterPro"/>
</dbReference>
<dbReference type="PROSITE" id="PS50893">
    <property type="entry name" value="ABC_TRANSPORTER_2"/>
    <property type="match status" value="2"/>
</dbReference>
<evidence type="ECO:0000313" key="12">
    <source>
        <dbReference type="Proteomes" id="UP000248405"/>
    </source>
</evidence>
<dbReference type="CDD" id="cd18580">
    <property type="entry name" value="ABC_6TM_ABCC_D2"/>
    <property type="match status" value="1"/>
</dbReference>
<feature type="transmembrane region" description="Helical" evidence="8">
    <location>
        <begin position="20"/>
        <end position="42"/>
    </location>
</feature>
<dbReference type="RefSeq" id="XP_025558820.1">
    <property type="nucleotide sequence ID" value="XM_025710300.1"/>
</dbReference>
<evidence type="ECO:0000256" key="3">
    <source>
        <dbReference type="ARBA" id="ARBA00022692"/>
    </source>
</evidence>
<evidence type="ECO:0000256" key="5">
    <source>
        <dbReference type="ARBA" id="ARBA00022840"/>
    </source>
</evidence>
<feature type="transmembrane region" description="Helical" evidence="8">
    <location>
        <begin position="782"/>
        <end position="802"/>
    </location>
</feature>
<accession>A0A319AXD1</accession>
<dbReference type="OrthoDB" id="4139357at2759"/>
<dbReference type="PANTHER" id="PTHR24223">
    <property type="entry name" value="ATP-BINDING CASSETTE SUB-FAMILY C"/>
    <property type="match status" value="1"/>
</dbReference>
<proteinExistence type="predicted"/>
<evidence type="ECO:0000259" key="9">
    <source>
        <dbReference type="PROSITE" id="PS50893"/>
    </source>
</evidence>
<evidence type="ECO:0000259" key="10">
    <source>
        <dbReference type="PROSITE" id="PS50929"/>
    </source>
</evidence>
<dbReference type="InterPro" id="IPR011527">
    <property type="entry name" value="ABC1_TM_dom"/>
</dbReference>